<feature type="compositionally biased region" description="Polar residues" evidence="1">
    <location>
        <begin position="638"/>
        <end position="654"/>
    </location>
</feature>
<dbReference type="AlphaFoldDB" id="A0A7K3M6W3"/>
<evidence type="ECO:0000259" key="2">
    <source>
        <dbReference type="SMART" id="SM00507"/>
    </source>
</evidence>
<dbReference type="SMART" id="SM00507">
    <property type="entry name" value="HNHc"/>
    <property type="match status" value="1"/>
</dbReference>
<accession>A0A7K3M6W3</accession>
<proteinExistence type="predicted"/>
<dbReference type="CDD" id="cd00085">
    <property type="entry name" value="HNHc"/>
    <property type="match status" value="1"/>
</dbReference>
<feature type="region of interest" description="Disordered" evidence="1">
    <location>
        <begin position="638"/>
        <end position="678"/>
    </location>
</feature>
<evidence type="ECO:0000313" key="4">
    <source>
        <dbReference type="Proteomes" id="UP000460435"/>
    </source>
</evidence>
<feature type="compositionally biased region" description="Basic and acidic residues" evidence="1">
    <location>
        <begin position="356"/>
        <end position="370"/>
    </location>
</feature>
<gene>
    <name evidence="3" type="ORF">F7O44_18275</name>
</gene>
<feature type="compositionally biased region" description="Low complexity" evidence="1">
    <location>
        <begin position="414"/>
        <end position="461"/>
    </location>
</feature>
<dbReference type="EMBL" id="WLZY01000006">
    <property type="protein sequence ID" value="NDL59016.1"/>
    <property type="molecule type" value="Genomic_DNA"/>
</dbReference>
<comment type="caution">
    <text evidence="3">The sequence shown here is derived from an EMBL/GenBank/DDBJ whole genome shotgun (WGS) entry which is preliminary data.</text>
</comment>
<protein>
    <submittedName>
        <fullName evidence="3">DUF222 domain-containing protein</fullName>
    </submittedName>
</protein>
<dbReference type="InterPro" id="IPR003615">
    <property type="entry name" value="HNH_nuc"/>
</dbReference>
<keyword evidence="4" id="KW-1185">Reference proteome</keyword>
<feature type="compositionally biased region" description="Low complexity" evidence="1">
    <location>
        <begin position="371"/>
        <end position="400"/>
    </location>
</feature>
<reference evidence="3 4" key="1">
    <citation type="submission" date="2019-11" db="EMBL/GenBank/DDBJ databases">
        <authorList>
            <person name="Li X.-J."/>
            <person name="Feng X.-M."/>
        </authorList>
    </citation>
    <scope>NUCLEOTIDE SEQUENCE [LARGE SCALE GENOMIC DNA]</scope>
    <source>
        <strain evidence="3 4">XMNu-373</strain>
    </source>
</reference>
<feature type="domain" description="HNH nuclease" evidence="2">
    <location>
        <begin position="573"/>
        <end position="624"/>
    </location>
</feature>
<dbReference type="Pfam" id="PF02720">
    <property type="entry name" value="DUF222"/>
    <property type="match status" value="2"/>
</dbReference>
<organism evidence="3 4">
    <name type="scientific">Phytoactinopolyspora mesophila</name>
    <dbReference type="NCBI Taxonomy" id="2650750"/>
    <lineage>
        <taxon>Bacteria</taxon>
        <taxon>Bacillati</taxon>
        <taxon>Actinomycetota</taxon>
        <taxon>Actinomycetes</taxon>
        <taxon>Jiangellales</taxon>
        <taxon>Jiangellaceae</taxon>
        <taxon>Phytoactinopolyspora</taxon>
    </lineage>
</organism>
<name>A0A7K3M6W3_9ACTN</name>
<sequence length="678" mass="71175">MGYTQLHVRGLRGNACSIKIVRMFDGCGPELASTGESPVDAGDAATDHAQVRWARHVDAELTALERAWDELLAAGIDPADPIAADLVVGAWIEAEEQFSGPAGHGAAADEMPAGHLGWIAAHARLLDDVPGDGPADLSSMVPGARLADVLATETFDQLTTSRLADSVAAWEKVIAWAQAQQAAAAAELTRRPEMQADNAEGRSSLHPVAVTAGDICTVWPWTKPQAQRLVSWSVQLIDSFPAVHHALAEGRLDARRARILTDALADHDPQVARLVEAAVLPYVHLWTSVKVSYVVKRLLAEIAPETAKERRRNARKKRAVWIEPAADGMAWLYAYLPAEDAEALMATLTAAAEGSRLNDEQTRTSDHLAGDAETGASAAEAPAADAAAPADAATDAATGTAPPPSDADADVPADVDAAPADAPDPAGPADVDAAPADAPDPADPADASADPPDAASPAPRSLDQRRADALAALAWSSLYTGHLGGDGCARCGSPAGAPLASAHGRPVTVNVTVSLSTLIGLDEVPGELEGYGAIDADLARRLAAAGVWRWVGTDPVGGWALDYGRTRYKPPRDLVDFVILRDRECIMPGCHRSAYRCEIDHRVPFPQGPTSACNCSALCKPCHLQKHHAGWRLERVASGTQRWTSPSGHQQTVSPPRMAGAAATHPSRNTGPPEPPPF</sequence>
<evidence type="ECO:0000313" key="3">
    <source>
        <dbReference type="EMBL" id="NDL59016.1"/>
    </source>
</evidence>
<dbReference type="InterPro" id="IPR003870">
    <property type="entry name" value="DUF222"/>
</dbReference>
<evidence type="ECO:0000256" key="1">
    <source>
        <dbReference type="SAM" id="MobiDB-lite"/>
    </source>
</evidence>
<dbReference type="Proteomes" id="UP000460435">
    <property type="component" value="Unassembled WGS sequence"/>
</dbReference>
<feature type="region of interest" description="Disordered" evidence="1">
    <location>
        <begin position="353"/>
        <end position="463"/>
    </location>
</feature>